<comment type="caution">
    <text evidence="6">The sequence shown here is derived from an EMBL/GenBank/DDBJ whole genome shotgun (WGS) entry which is preliminary data.</text>
</comment>
<dbReference type="InterPro" id="IPR004111">
    <property type="entry name" value="Repressor_TetR_C"/>
</dbReference>
<gene>
    <name evidence="6" type="ORF">IHE71_12810</name>
</gene>
<accession>A0ABR9MYW8</accession>
<dbReference type="Proteomes" id="UP000625527">
    <property type="component" value="Unassembled WGS sequence"/>
</dbReference>
<dbReference type="SUPFAM" id="SSF46689">
    <property type="entry name" value="Homeodomain-like"/>
    <property type="match status" value="1"/>
</dbReference>
<dbReference type="SUPFAM" id="SSF48498">
    <property type="entry name" value="Tetracyclin repressor-like, C-terminal domain"/>
    <property type="match status" value="1"/>
</dbReference>
<feature type="domain" description="HTH tetR-type" evidence="5">
    <location>
        <begin position="5"/>
        <end position="65"/>
    </location>
</feature>
<keyword evidence="7" id="KW-1185">Reference proteome</keyword>
<proteinExistence type="predicted"/>
<evidence type="ECO:0000313" key="7">
    <source>
        <dbReference type="Proteomes" id="UP000625527"/>
    </source>
</evidence>
<dbReference type="PROSITE" id="PS01081">
    <property type="entry name" value="HTH_TETR_1"/>
    <property type="match status" value="1"/>
</dbReference>
<evidence type="ECO:0000313" key="6">
    <source>
        <dbReference type="EMBL" id="MBE1876588.1"/>
    </source>
</evidence>
<dbReference type="InterPro" id="IPR036271">
    <property type="entry name" value="Tet_transcr_reg_TetR-rel_C_sf"/>
</dbReference>
<dbReference type="PROSITE" id="PS50977">
    <property type="entry name" value="HTH_TETR_2"/>
    <property type="match status" value="1"/>
</dbReference>
<keyword evidence="3" id="KW-0804">Transcription</keyword>
<dbReference type="InterPro" id="IPR009057">
    <property type="entry name" value="Homeodomain-like_sf"/>
</dbReference>
<keyword evidence="2 4" id="KW-0238">DNA-binding</keyword>
<organism evidence="6 7">
    <name type="scientific">Myceligenerans pegani</name>
    <dbReference type="NCBI Taxonomy" id="2776917"/>
    <lineage>
        <taxon>Bacteria</taxon>
        <taxon>Bacillati</taxon>
        <taxon>Actinomycetota</taxon>
        <taxon>Actinomycetes</taxon>
        <taxon>Micrococcales</taxon>
        <taxon>Promicromonosporaceae</taxon>
        <taxon>Myceligenerans</taxon>
    </lineage>
</organism>
<evidence type="ECO:0000256" key="4">
    <source>
        <dbReference type="PROSITE-ProRule" id="PRU00335"/>
    </source>
</evidence>
<evidence type="ECO:0000256" key="2">
    <source>
        <dbReference type="ARBA" id="ARBA00023125"/>
    </source>
</evidence>
<name>A0ABR9MYW8_9MICO</name>
<dbReference type="Pfam" id="PF02909">
    <property type="entry name" value="TetR_C_1"/>
    <property type="match status" value="1"/>
</dbReference>
<evidence type="ECO:0000259" key="5">
    <source>
        <dbReference type="PROSITE" id="PS50977"/>
    </source>
</evidence>
<feature type="DNA-binding region" description="H-T-H motif" evidence="4">
    <location>
        <begin position="28"/>
        <end position="47"/>
    </location>
</feature>
<keyword evidence="1" id="KW-0805">Transcription regulation</keyword>
<dbReference type="Pfam" id="PF00440">
    <property type="entry name" value="TetR_N"/>
    <property type="match status" value="1"/>
</dbReference>
<protein>
    <submittedName>
        <fullName evidence="6">TetR/AcrR family transcriptional regulator C-terminal domain-containing protein</fullName>
    </submittedName>
</protein>
<dbReference type="Gene3D" id="1.10.10.60">
    <property type="entry name" value="Homeodomain-like"/>
    <property type="match status" value="1"/>
</dbReference>
<sequence>MARDTLTRDQIVSAAIELLDADGIDGLSMRRLGHRLGSAATAVYWHVEDKDNLVGLAADELWGEVDLPDLDQVDWRTAATSMAAGMHAMLGHHPWLMQALSNHPVYGRGKARYDDHALAVFEKAGFVEAAADQASATVFVFVLGCALGPAAEFSLTRRLSRDKGKPEQHLADVAAQATEIAAQFPRLRQRLPAFDGASYSAVPDNTFEYGLAAILDGFESRLGRPAPPQAPLSHERGH</sequence>
<dbReference type="InterPro" id="IPR050109">
    <property type="entry name" value="HTH-type_TetR-like_transc_reg"/>
</dbReference>
<reference evidence="6 7" key="1">
    <citation type="submission" date="2020-10" db="EMBL/GenBank/DDBJ databases">
        <title>Myceligenerans pegani sp. nov., an endophytic actinomycete isolated from Peganum harmala L. in Xinjiang, China.</title>
        <authorList>
            <person name="Xin L."/>
        </authorList>
    </citation>
    <scope>NUCLEOTIDE SEQUENCE [LARGE SCALE GENOMIC DNA]</scope>
    <source>
        <strain evidence="6 7">TRM65318</strain>
    </source>
</reference>
<dbReference type="InterPro" id="IPR001647">
    <property type="entry name" value="HTH_TetR"/>
</dbReference>
<evidence type="ECO:0000256" key="1">
    <source>
        <dbReference type="ARBA" id="ARBA00023015"/>
    </source>
</evidence>
<dbReference type="EMBL" id="JADAQT010000088">
    <property type="protein sequence ID" value="MBE1876588.1"/>
    <property type="molecule type" value="Genomic_DNA"/>
</dbReference>
<dbReference type="PANTHER" id="PTHR30055:SF151">
    <property type="entry name" value="TRANSCRIPTIONAL REGULATORY PROTEIN"/>
    <property type="match status" value="1"/>
</dbReference>
<dbReference type="RefSeq" id="WP_192863157.1">
    <property type="nucleotide sequence ID" value="NZ_JADAQT010000088.1"/>
</dbReference>
<dbReference type="PANTHER" id="PTHR30055">
    <property type="entry name" value="HTH-TYPE TRANSCRIPTIONAL REGULATOR RUTR"/>
    <property type="match status" value="1"/>
</dbReference>
<dbReference type="Gene3D" id="1.10.357.10">
    <property type="entry name" value="Tetracycline Repressor, domain 2"/>
    <property type="match status" value="1"/>
</dbReference>
<evidence type="ECO:0000256" key="3">
    <source>
        <dbReference type="ARBA" id="ARBA00023163"/>
    </source>
</evidence>
<dbReference type="InterPro" id="IPR023772">
    <property type="entry name" value="DNA-bd_HTH_TetR-type_CS"/>
</dbReference>